<dbReference type="AlphaFoldDB" id="A0AAE3R027"/>
<sequence>MHLKGYVVVERRPDLIWLNHPISRGKNTAYMGFDGFRTYPNVDEWIEFSNSSIDRYNEDSWHCIELEEVLSYFNWFVRTYPDQTVNLLYLCEESDTTLPDPRFTFIGYDYGVVYEDYTYPFFSSLINEVRIGGNPLLTQFINIVNSFYLLPTLEDCVAYASARQLALKIDTSCMESAYDGSSFAPFKVFLFHYQQS</sequence>
<protein>
    <submittedName>
        <fullName evidence="1">Uncharacterized protein</fullName>
    </submittedName>
</protein>
<accession>A0AAE3R027</accession>
<evidence type="ECO:0000313" key="1">
    <source>
        <dbReference type="EMBL" id="MDJ1501239.1"/>
    </source>
</evidence>
<keyword evidence="2" id="KW-1185">Reference proteome</keyword>
<dbReference type="RefSeq" id="WP_314510731.1">
    <property type="nucleotide sequence ID" value="NZ_JASJOU010000003.1"/>
</dbReference>
<evidence type="ECO:0000313" key="2">
    <source>
        <dbReference type="Proteomes" id="UP001232063"/>
    </source>
</evidence>
<comment type="caution">
    <text evidence="1">The sequence shown here is derived from an EMBL/GenBank/DDBJ whole genome shotgun (WGS) entry which is preliminary data.</text>
</comment>
<dbReference type="Proteomes" id="UP001232063">
    <property type="component" value="Unassembled WGS sequence"/>
</dbReference>
<proteinExistence type="predicted"/>
<gene>
    <name evidence="1" type="ORF">QNI22_11295</name>
</gene>
<organism evidence="1 2">
    <name type="scientific">Xanthocytophaga agilis</name>
    <dbReference type="NCBI Taxonomy" id="3048010"/>
    <lineage>
        <taxon>Bacteria</taxon>
        <taxon>Pseudomonadati</taxon>
        <taxon>Bacteroidota</taxon>
        <taxon>Cytophagia</taxon>
        <taxon>Cytophagales</taxon>
        <taxon>Rhodocytophagaceae</taxon>
        <taxon>Xanthocytophaga</taxon>
    </lineage>
</organism>
<name>A0AAE3R027_9BACT</name>
<dbReference type="EMBL" id="JASJOU010000003">
    <property type="protein sequence ID" value="MDJ1501239.1"/>
    <property type="molecule type" value="Genomic_DNA"/>
</dbReference>
<reference evidence="1" key="1">
    <citation type="submission" date="2023-05" db="EMBL/GenBank/DDBJ databases">
        <authorList>
            <person name="Zhang X."/>
        </authorList>
    </citation>
    <scope>NUCLEOTIDE SEQUENCE</scope>
    <source>
        <strain evidence="1">BD1B2-1</strain>
    </source>
</reference>